<feature type="signal peptide" evidence="8">
    <location>
        <begin position="1"/>
        <end position="19"/>
    </location>
</feature>
<evidence type="ECO:0000313" key="10">
    <source>
        <dbReference type="Proteomes" id="UP000008630"/>
    </source>
</evidence>
<sequence>MKRKIILVCSLFAVMALGACSEKNDPSNENGNGDAKSKLVVQLNFAGVDNKGVQTRAQSTAVPATSWSNIKQVQFLLYDATTNNIRFSAIATPASGSNTFTYTDIPVGTYKLVAIANAKSSSDNIVTSLDGGATAMEWDMWNVRQKNATSLVMTHKTGTFPAFCNTEQTTAGNTAYLEPSEIFMGSENVVVATGTTANPTVSLTREVSLMRVRLNVKEGQNGVDNDASVDYTQNASIMIYRLPEKMGVLAGNDGGVAATSNEHYVLPVSGSDVFKTTNPTSGYTGTVLGGNYTMWRDIVVFPNNGGRVNNGLTTANADAARQYFIVISATGKPGHVLADGTQLSTNTTVYWQGVVKENFVPNTIREANLTLRTGGTTVVPVTPTTYGDMTITVSEPTPWNGNIVESSIIM</sequence>
<dbReference type="GO" id="GO:0009279">
    <property type="term" value="C:cell outer membrane"/>
    <property type="evidence" value="ECO:0007669"/>
    <property type="project" value="UniProtKB-SubCell"/>
</dbReference>
<evidence type="ECO:0000256" key="8">
    <source>
        <dbReference type="SAM" id="SignalP"/>
    </source>
</evidence>
<evidence type="ECO:0000256" key="3">
    <source>
        <dbReference type="ARBA" id="ARBA00022729"/>
    </source>
</evidence>
<proteinExistence type="inferred from homology"/>
<protein>
    <recommendedName>
        <fullName evidence="11">Lipoprotein</fullName>
    </recommendedName>
</protein>
<dbReference type="OrthoDB" id="998097at2"/>
<dbReference type="InterPro" id="IPR014941">
    <property type="entry name" value="FimB/Mfa2/Mfa3"/>
</dbReference>
<dbReference type="Pfam" id="PF08842">
    <property type="entry name" value="Mfa2"/>
    <property type="match status" value="1"/>
</dbReference>
<evidence type="ECO:0000256" key="5">
    <source>
        <dbReference type="ARBA" id="ARBA00023139"/>
    </source>
</evidence>
<dbReference type="AlphaFoldDB" id="E6SSH7"/>
<dbReference type="eggNOG" id="ENOG5033U92">
    <property type="taxonomic scope" value="Bacteria"/>
</dbReference>
<reference evidence="9 10" key="2">
    <citation type="journal article" date="2011" name="Stand. Genomic Sci.">
        <title>Complete genome sequence of Bacteroides helcogenes type strain (P 36-108).</title>
        <authorList>
            <person name="Pati A."/>
            <person name="Gronow S."/>
            <person name="Zeytun A."/>
            <person name="Lapidus A."/>
            <person name="Nolan M."/>
            <person name="Hammon N."/>
            <person name="Deshpande S."/>
            <person name="Cheng J.F."/>
            <person name="Tapia R."/>
            <person name="Han C."/>
            <person name="Goodwin L."/>
            <person name="Pitluck S."/>
            <person name="Liolios K."/>
            <person name="Pagani I."/>
            <person name="Ivanova N."/>
            <person name="Mavromatis K."/>
            <person name="Chen A."/>
            <person name="Palaniappan K."/>
            <person name="Land M."/>
            <person name="Hauser L."/>
            <person name="Chang Y.J."/>
            <person name="Jeffries C.D."/>
            <person name="Detter J.C."/>
            <person name="Brambilla E."/>
            <person name="Rohde M."/>
            <person name="Goker M."/>
            <person name="Woyke T."/>
            <person name="Bristow J."/>
            <person name="Eisen J.A."/>
            <person name="Markowitz V."/>
            <person name="Hugenholtz P."/>
            <person name="Kyrpides N.C."/>
            <person name="Klenk H.P."/>
            <person name="Lucas S."/>
        </authorList>
    </citation>
    <scope>NUCLEOTIDE SEQUENCE [LARGE SCALE GENOMIC DNA]</scope>
    <source>
        <strain evidence="10">ATCC 35417 / DSM 20613 / JCM 6297 / CCUG 15421 / P 36-108</strain>
    </source>
</reference>
<dbReference type="HOGENOM" id="CLU_658345_0_0_10"/>
<name>E6SSH7_BACT6</name>
<dbReference type="PROSITE" id="PS51257">
    <property type="entry name" value="PROKAR_LIPOPROTEIN"/>
    <property type="match status" value="1"/>
</dbReference>
<evidence type="ECO:0000313" key="9">
    <source>
        <dbReference type="EMBL" id="ADV42149.1"/>
    </source>
</evidence>
<keyword evidence="3 8" id="KW-0732">Signal</keyword>
<evidence type="ECO:0000256" key="6">
    <source>
        <dbReference type="ARBA" id="ARBA00023237"/>
    </source>
</evidence>
<dbReference type="PATRIC" id="fig|693979.3.peg.126"/>
<feature type="chain" id="PRO_5003209371" description="Lipoprotein" evidence="8">
    <location>
        <begin position="20"/>
        <end position="410"/>
    </location>
</feature>
<dbReference type="Gene3D" id="2.60.40.2100">
    <property type="match status" value="1"/>
</dbReference>
<evidence type="ECO:0000256" key="7">
    <source>
        <dbReference type="ARBA" id="ARBA00023288"/>
    </source>
</evidence>
<keyword evidence="10" id="KW-1185">Reference proteome</keyword>
<dbReference type="RefSeq" id="WP_013545787.1">
    <property type="nucleotide sequence ID" value="NC_014933.1"/>
</dbReference>
<keyword evidence="7" id="KW-0449">Lipoprotein</keyword>
<keyword evidence="5" id="KW-0564">Palmitate</keyword>
<organism evidence="9 10">
    <name type="scientific">Bacteroides helcogenes (strain ATCC 35417 / DSM 20613 / JCM 6297 / CCUG 15421 / P 36-108)</name>
    <dbReference type="NCBI Taxonomy" id="693979"/>
    <lineage>
        <taxon>Bacteria</taxon>
        <taxon>Pseudomonadati</taxon>
        <taxon>Bacteroidota</taxon>
        <taxon>Bacteroidia</taxon>
        <taxon>Bacteroidales</taxon>
        <taxon>Bacteroidaceae</taxon>
        <taxon>Bacteroides</taxon>
    </lineage>
</organism>
<accession>E6SSH7</accession>
<dbReference type="Proteomes" id="UP000008630">
    <property type="component" value="Chromosome"/>
</dbReference>
<keyword evidence="4" id="KW-0472">Membrane</keyword>
<dbReference type="EMBL" id="CP002352">
    <property type="protein sequence ID" value="ADV42149.1"/>
    <property type="molecule type" value="Genomic_DNA"/>
</dbReference>
<keyword evidence="6" id="KW-0998">Cell outer membrane</keyword>
<reference key="1">
    <citation type="submission" date="2010-11" db="EMBL/GenBank/DDBJ databases">
        <title>The complete genome of Bacteroides helcogenes P 36-108.</title>
        <authorList>
            <consortium name="US DOE Joint Genome Institute (JGI-PGF)"/>
            <person name="Lucas S."/>
            <person name="Copeland A."/>
            <person name="Lapidus A."/>
            <person name="Bruce D."/>
            <person name="Goodwin L."/>
            <person name="Pitluck S."/>
            <person name="Kyrpides N."/>
            <person name="Mavromatis K."/>
            <person name="Ivanova N."/>
            <person name="Zeytun A."/>
            <person name="Brettin T."/>
            <person name="Detter J.C."/>
            <person name="Tapia R."/>
            <person name="Han C."/>
            <person name="Land M."/>
            <person name="Hauser L."/>
            <person name="Markowitz V."/>
            <person name="Cheng J.-F."/>
            <person name="Hugenholtz P."/>
            <person name="Woyke T."/>
            <person name="Wu D."/>
            <person name="Gronow S."/>
            <person name="Wellnitz S."/>
            <person name="Brambilla E."/>
            <person name="Klenk H.-P."/>
            <person name="Eisen J.A."/>
        </authorList>
    </citation>
    <scope>NUCLEOTIDE SEQUENCE</scope>
    <source>
        <strain>P 36-108</strain>
    </source>
</reference>
<dbReference type="STRING" id="693979.Bache_0119"/>
<dbReference type="KEGG" id="bhl:Bache_0119"/>
<gene>
    <name evidence="9" type="ordered locus">Bache_0119</name>
</gene>
<evidence type="ECO:0008006" key="11">
    <source>
        <dbReference type="Google" id="ProtNLM"/>
    </source>
</evidence>
<evidence type="ECO:0000256" key="2">
    <source>
        <dbReference type="ARBA" id="ARBA00007248"/>
    </source>
</evidence>
<evidence type="ECO:0000256" key="1">
    <source>
        <dbReference type="ARBA" id="ARBA00004442"/>
    </source>
</evidence>
<comment type="similarity">
    <text evidence="2">Belongs to the bacteroidetes fimbrillin superfamily. FimB/Mfa2 family.</text>
</comment>
<evidence type="ECO:0000256" key="4">
    <source>
        <dbReference type="ARBA" id="ARBA00023136"/>
    </source>
</evidence>
<comment type="subcellular location">
    <subcellularLocation>
        <location evidence="1">Cell outer membrane</location>
    </subcellularLocation>
</comment>